<feature type="region of interest" description="Disordered" evidence="1">
    <location>
        <begin position="63"/>
        <end position="90"/>
    </location>
</feature>
<dbReference type="EMBL" id="QKKF02008408">
    <property type="protein sequence ID" value="RZF45732.1"/>
    <property type="molecule type" value="Genomic_DNA"/>
</dbReference>
<evidence type="ECO:0000256" key="1">
    <source>
        <dbReference type="SAM" id="MobiDB-lite"/>
    </source>
</evidence>
<dbReference type="PANTHER" id="PTHR21963">
    <property type="entry name" value="PF6"/>
    <property type="match status" value="1"/>
</dbReference>
<dbReference type="GO" id="GO:1990716">
    <property type="term" value="C:axonemal central apparatus"/>
    <property type="evidence" value="ECO:0007669"/>
    <property type="project" value="TreeGrafter"/>
</dbReference>
<feature type="compositionally biased region" description="Basic and acidic residues" evidence="1">
    <location>
        <begin position="175"/>
        <end position="187"/>
    </location>
</feature>
<proteinExistence type="predicted"/>
<dbReference type="PANTHER" id="PTHR21963:SF1">
    <property type="entry name" value="SPERM-ASSOCIATED ANTIGEN 17"/>
    <property type="match status" value="1"/>
</dbReference>
<comment type="caution">
    <text evidence="2">The sequence shown here is derived from an EMBL/GenBank/DDBJ whole genome shotgun (WGS) entry which is preliminary data.</text>
</comment>
<dbReference type="STRING" id="195883.A0A482XIY1"/>
<feature type="compositionally biased region" description="Basic residues" evidence="1">
    <location>
        <begin position="67"/>
        <end position="81"/>
    </location>
</feature>
<feature type="non-terminal residue" evidence="2">
    <location>
        <position position="941"/>
    </location>
</feature>
<protein>
    <submittedName>
        <fullName evidence="2">Uncharacterized protein</fullName>
    </submittedName>
</protein>
<feature type="region of interest" description="Disordered" evidence="1">
    <location>
        <begin position="920"/>
        <end position="941"/>
    </location>
</feature>
<evidence type="ECO:0000313" key="2">
    <source>
        <dbReference type="EMBL" id="RZF45732.1"/>
    </source>
</evidence>
<dbReference type="InterPro" id="IPR026173">
    <property type="entry name" value="SPAG17"/>
</dbReference>
<evidence type="ECO:0000313" key="3">
    <source>
        <dbReference type="Proteomes" id="UP000291343"/>
    </source>
</evidence>
<keyword evidence="3" id="KW-1185">Reference proteome</keyword>
<dbReference type="GO" id="GO:1904158">
    <property type="term" value="P:axonemal central apparatus assembly"/>
    <property type="evidence" value="ECO:0007669"/>
    <property type="project" value="TreeGrafter"/>
</dbReference>
<sequence>MTSKSKKHRTSTKASFSDFEWTYNIIFFVECDEISNNFVSALNGTDIRDKRIRVIKKQEILNDLKQTRKPKTKSSRGKSPKKLAENDVKDEKLENDAQTILNLLKGNKDHYLNLPPNSLANIVKQFINKLKVSYLENKKTLSSKGGEKATADKKSRKNVYSGGSEKVTSRQKSGATDKGKGKQEMVQDQKKVEGLQLPKCLIFTDFYEPLLPVEMNKLGLPVRAVVALKKRTYSSSENVMLQEEEAENFERNLSSKKFNFDFFKFWSYACIDEVTILSKSGDIADVDIELPEQIAIVFETPERGKNLSANTKKDLKLNINKFLTNLTTHLLYSVDIYNQYINSIETYDLDAEYRPLSEAKHYLYLSSLLPFECSDISFVLYNIIDQVSVWHHDKTEGSNGKIKRQQMNIPKIINHNNRIELRTFHLCTNTMRYDIHSVLQNYLSSNPAFNSWRENKIIKKQEELNKFNLKRLFKLAENIDQYLFDLYLHWYILRHMKLKKSLFKLKSLKKIEARKVSYLNRNRLFKDSISIKKGTKPLVKVEKWRRFSSMSVKRVDALRKANLRTLKKFIEISDIVELVQNNKIVEKLVLDEDDSLFKYVEDLSSICLLQTIQNLTLDSLMCDKLHFKPTNKIILWFHNDIGLTKRKDSFKVDTFLGFRDFYKNNMKAESIFVSNLNENISEFPSSGDLKSERIGDLSLEIKNEADCNVKNGDSKNHERSKIKVCNLWGSEMELETSTQTFVSADSSSVVLEIDHWLNMTKTMKIKIKKRNTGLIYYKNMLQTPNEDKENSIYSNAVLNLPDETRVCVDIEEKCLPERFLKLFYNFSIVLPSGLSIEVVKNNGDYYVKQKYIFQSTLTESIQNEKYRCYLKAGHVIIFFKNGRIRILYCNGTIVDYDEIVDETQKNFEDGISSILNRESEENHKNTIKKEEKIDKKGKERN</sequence>
<organism evidence="2 3">
    <name type="scientific">Laodelphax striatellus</name>
    <name type="common">Small brown planthopper</name>
    <name type="synonym">Delphax striatella</name>
    <dbReference type="NCBI Taxonomy" id="195883"/>
    <lineage>
        <taxon>Eukaryota</taxon>
        <taxon>Metazoa</taxon>
        <taxon>Ecdysozoa</taxon>
        <taxon>Arthropoda</taxon>
        <taxon>Hexapoda</taxon>
        <taxon>Insecta</taxon>
        <taxon>Pterygota</taxon>
        <taxon>Neoptera</taxon>
        <taxon>Paraneoptera</taxon>
        <taxon>Hemiptera</taxon>
        <taxon>Auchenorrhyncha</taxon>
        <taxon>Fulgoroidea</taxon>
        <taxon>Delphacidae</taxon>
        <taxon>Criomorphinae</taxon>
        <taxon>Laodelphax</taxon>
    </lineage>
</organism>
<accession>A0A482XIY1</accession>
<feature type="region of interest" description="Disordered" evidence="1">
    <location>
        <begin position="141"/>
        <end position="187"/>
    </location>
</feature>
<gene>
    <name evidence="2" type="ORF">LSTR_LSTR011871</name>
</gene>
<dbReference type="Proteomes" id="UP000291343">
    <property type="component" value="Unassembled WGS sequence"/>
</dbReference>
<name>A0A482XIY1_LAOST</name>
<dbReference type="InParanoid" id="A0A482XIY1"/>
<dbReference type="AlphaFoldDB" id="A0A482XIY1"/>
<reference evidence="2 3" key="1">
    <citation type="journal article" date="2017" name="Gigascience">
        <title>Genome sequence of the small brown planthopper, Laodelphax striatellus.</title>
        <authorList>
            <person name="Zhu J."/>
            <person name="Jiang F."/>
            <person name="Wang X."/>
            <person name="Yang P."/>
            <person name="Bao Y."/>
            <person name="Zhao W."/>
            <person name="Wang W."/>
            <person name="Lu H."/>
            <person name="Wang Q."/>
            <person name="Cui N."/>
            <person name="Li J."/>
            <person name="Chen X."/>
            <person name="Luo L."/>
            <person name="Yu J."/>
            <person name="Kang L."/>
            <person name="Cui F."/>
        </authorList>
    </citation>
    <scope>NUCLEOTIDE SEQUENCE [LARGE SCALE GENOMIC DNA]</scope>
    <source>
        <strain evidence="2">Lst14</strain>
    </source>
</reference>